<feature type="region of interest" description="Disordered" evidence="1">
    <location>
        <begin position="118"/>
        <end position="138"/>
    </location>
</feature>
<sequence length="181" mass="19296">MFDLLETPYDSTPENDGKAPVILVGIDDLRHPDLPVFLDGASADPMDLLVSKLNADPAFRATVAVLEAAQDLKEAATDLLTDGNGEIDERLMAVIDQTLKDAESIVSFSESLQNSVNKSRDALSRTGGEGGSDGSSDTAASSVTYFSYKEDYGLSADVFDFGEFAFTPTKDDGVDCPSLKK</sequence>
<keyword evidence="3" id="KW-1185">Reference proteome</keyword>
<organism evidence="2 3">
    <name type="scientific">Rhodobacter aestuarii</name>
    <dbReference type="NCBI Taxonomy" id="453582"/>
    <lineage>
        <taxon>Bacteria</taxon>
        <taxon>Pseudomonadati</taxon>
        <taxon>Pseudomonadota</taxon>
        <taxon>Alphaproteobacteria</taxon>
        <taxon>Rhodobacterales</taxon>
        <taxon>Rhodobacter group</taxon>
        <taxon>Rhodobacter</taxon>
    </lineage>
</organism>
<evidence type="ECO:0000313" key="3">
    <source>
        <dbReference type="Proteomes" id="UP000186221"/>
    </source>
</evidence>
<name>A0A1N7NW98_9RHOB</name>
<gene>
    <name evidence="2" type="ORF">SAMN05421580_108185</name>
</gene>
<protein>
    <submittedName>
        <fullName evidence="2">Uncharacterized protein</fullName>
    </submittedName>
</protein>
<evidence type="ECO:0000256" key="1">
    <source>
        <dbReference type="SAM" id="MobiDB-lite"/>
    </source>
</evidence>
<dbReference type="STRING" id="453582.SAMN05421580_108185"/>
<dbReference type="Proteomes" id="UP000186221">
    <property type="component" value="Unassembled WGS sequence"/>
</dbReference>
<dbReference type="RefSeq" id="WP_076485467.1">
    <property type="nucleotide sequence ID" value="NZ_FTOG01000008.1"/>
</dbReference>
<accession>A0A1N7NW98</accession>
<reference evidence="3" key="1">
    <citation type="submission" date="2017-01" db="EMBL/GenBank/DDBJ databases">
        <authorList>
            <person name="Varghese N."/>
            <person name="Submissions S."/>
        </authorList>
    </citation>
    <scope>NUCLEOTIDE SEQUENCE [LARGE SCALE GENOMIC DNA]</scope>
    <source>
        <strain evidence="3">DSM 19945</strain>
    </source>
</reference>
<evidence type="ECO:0000313" key="2">
    <source>
        <dbReference type="EMBL" id="SIT02572.1"/>
    </source>
</evidence>
<dbReference type="EMBL" id="FTOG01000008">
    <property type="protein sequence ID" value="SIT02572.1"/>
    <property type="molecule type" value="Genomic_DNA"/>
</dbReference>
<dbReference type="AlphaFoldDB" id="A0A1N7NW98"/>
<proteinExistence type="predicted"/>